<dbReference type="SUPFAM" id="SSF51556">
    <property type="entry name" value="Metallo-dependent hydrolases"/>
    <property type="match status" value="1"/>
</dbReference>
<sequence length="506" mass="57949">MMKEIVFVICLALCQFGGTLKLSKNRYWQIRKNLIDNELKNSLGGNLTLSAAERAANDVLMSAKYRELDAADRDPNAFLLSRNFMEVRPKIEVSDVFRYIRKVPKGAVLHAHDTAITSNKFLWEVTFRPNLYVCEVADEVRLKFFSRPNRECNWELLSNVRKNVPRGRVIDQKIQRQLTMVVDDPSEVYSNVDKAWKKFISIFIFIEPLLTYRPVYEEHFERGLQELLEDNVMYLELRSTLPTLYELNGTTYSPLEVAGIYQNIVNRFKKDHPDFFGAKLIYAPVRAVEESTMDVYISTMQQLQAAYPDFMAGFDIVGQEDKGKTLAYFADKLRDSGNKIPYIFHAGETKQFGGPTDENLFDAILLNTGRIGHGYALANHPTLLDLAKLQGIAIEICPISNQVLGLVNDLRNHPARQLFANDLPIVISNDDPGLWDARALSYDIYAAFMALMSRHADLRAIKQLAINSLAYSTLSSAEKNRALEKWEKKWDEFVNLESRNTRKIVH</sequence>
<dbReference type="InterPro" id="IPR032466">
    <property type="entry name" value="Metal_Hydrolase"/>
</dbReference>
<dbReference type="FunFam" id="3.20.20.140:FF:000017">
    <property type="entry name" value="Adenosine deaminase 2"/>
    <property type="match status" value="1"/>
</dbReference>
<accession>A0A1W6EVV3</accession>
<dbReference type="PANTHER" id="PTHR11409:SF39">
    <property type="entry name" value="ADENOSINE DEAMINASE 2"/>
    <property type="match status" value="1"/>
</dbReference>
<dbReference type="GO" id="GO:0046872">
    <property type="term" value="F:metal ion binding"/>
    <property type="evidence" value="ECO:0007669"/>
    <property type="project" value="UniProtKB-KW"/>
</dbReference>
<feature type="signal peptide" evidence="11">
    <location>
        <begin position="1"/>
        <end position="19"/>
    </location>
</feature>
<dbReference type="InterPro" id="IPR013659">
    <property type="entry name" value="A_deaminase_N"/>
</dbReference>
<comment type="cofactor">
    <cofactor evidence="1">
        <name>Zn(2+)</name>
        <dbReference type="ChEBI" id="CHEBI:29105"/>
    </cofactor>
</comment>
<evidence type="ECO:0000256" key="6">
    <source>
        <dbReference type="ARBA" id="ARBA00022525"/>
    </source>
</evidence>
<dbReference type="Pfam" id="PF08451">
    <property type="entry name" value="A_deaminase_N"/>
    <property type="match status" value="1"/>
</dbReference>
<dbReference type="CDD" id="cd01321">
    <property type="entry name" value="ADGF"/>
    <property type="match status" value="1"/>
</dbReference>
<dbReference type="GO" id="GO:0004000">
    <property type="term" value="F:adenosine deaminase activity"/>
    <property type="evidence" value="ECO:0007669"/>
    <property type="project" value="InterPro"/>
</dbReference>
<evidence type="ECO:0000256" key="5">
    <source>
        <dbReference type="ARBA" id="ARBA00018099"/>
    </source>
</evidence>
<keyword evidence="6" id="KW-0964">Secreted</keyword>
<feature type="chain" id="PRO_5013320734" description="Adenosine deaminase" evidence="11">
    <location>
        <begin position="20"/>
        <end position="506"/>
    </location>
</feature>
<dbReference type="InterPro" id="IPR001365">
    <property type="entry name" value="A_deaminase_dom"/>
</dbReference>
<evidence type="ECO:0000256" key="4">
    <source>
        <dbReference type="ARBA" id="ARBA00012784"/>
    </source>
</evidence>
<feature type="domain" description="Adenosine deaminase" evidence="12">
    <location>
        <begin position="194"/>
        <end position="485"/>
    </location>
</feature>
<dbReference type="AlphaFoldDB" id="A0A1W6EVV3"/>
<dbReference type="GO" id="GO:0006154">
    <property type="term" value="P:adenosine catabolic process"/>
    <property type="evidence" value="ECO:0007669"/>
    <property type="project" value="InterPro"/>
</dbReference>
<keyword evidence="7" id="KW-0479">Metal-binding</keyword>
<feature type="domain" description="Adenosine/AMP deaminase N-terminal" evidence="13">
    <location>
        <begin position="15"/>
        <end position="100"/>
    </location>
</feature>
<dbReference type="NCBIfam" id="TIGR01431">
    <property type="entry name" value="adm_rel"/>
    <property type="match status" value="1"/>
</dbReference>
<dbReference type="PANTHER" id="PTHR11409">
    <property type="entry name" value="ADENOSINE DEAMINASE"/>
    <property type="match status" value="1"/>
</dbReference>
<evidence type="ECO:0000256" key="9">
    <source>
        <dbReference type="ARBA" id="ARBA00022801"/>
    </source>
</evidence>
<dbReference type="GO" id="GO:0005615">
    <property type="term" value="C:extracellular space"/>
    <property type="evidence" value="ECO:0007669"/>
    <property type="project" value="InterPro"/>
</dbReference>
<evidence type="ECO:0000256" key="10">
    <source>
        <dbReference type="ARBA" id="ARBA00047764"/>
    </source>
</evidence>
<evidence type="ECO:0000313" key="14">
    <source>
        <dbReference type="EMBL" id="ARK19856.1"/>
    </source>
</evidence>
<evidence type="ECO:0000259" key="13">
    <source>
        <dbReference type="Pfam" id="PF08451"/>
    </source>
</evidence>
<proteinExistence type="evidence at transcript level"/>
<comment type="subcellular location">
    <subcellularLocation>
        <location evidence="2">Secreted</location>
    </subcellularLocation>
</comment>
<comment type="catalytic activity">
    <reaction evidence="10">
        <text>adenosine + H2O + H(+) = inosine + NH4(+)</text>
        <dbReference type="Rhea" id="RHEA:24408"/>
        <dbReference type="ChEBI" id="CHEBI:15377"/>
        <dbReference type="ChEBI" id="CHEBI:15378"/>
        <dbReference type="ChEBI" id="CHEBI:16335"/>
        <dbReference type="ChEBI" id="CHEBI:17596"/>
        <dbReference type="ChEBI" id="CHEBI:28938"/>
        <dbReference type="EC" id="3.5.4.4"/>
    </reaction>
</comment>
<evidence type="ECO:0000256" key="3">
    <source>
        <dbReference type="ARBA" id="ARBA00006083"/>
    </source>
</evidence>
<keyword evidence="9" id="KW-0378">Hydrolase</keyword>
<keyword evidence="8 11" id="KW-0732">Signal</keyword>
<protein>
    <recommendedName>
        <fullName evidence="5">Adenosine deaminase</fullName>
        <ecNumber evidence="4">3.5.4.4</ecNumber>
    </recommendedName>
</protein>
<dbReference type="Pfam" id="PF00962">
    <property type="entry name" value="A_deaminase"/>
    <property type="match status" value="1"/>
</dbReference>
<dbReference type="GO" id="GO:0046103">
    <property type="term" value="P:inosine biosynthetic process"/>
    <property type="evidence" value="ECO:0007669"/>
    <property type="project" value="TreeGrafter"/>
</dbReference>
<name>A0A1W6EVV3_AMPCP</name>
<evidence type="ECO:0000256" key="8">
    <source>
        <dbReference type="ARBA" id="ARBA00022729"/>
    </source>
</evidence>
<evidence type="ECO:0000256" key="2">
    <source>
        <dbReference type="ARBA" id="ARBA00004613"/>
    </source>
</evidence>
<comment type="similarity">
    <text evidence="3">Belongs to the metallo-dependent hydrolases superfamily. Adenosine and AMP deaminases family. ADGF subfamily.</text>
</comment>
<dbReference type="Gene3D" id="3.20.20.140">
    <property type="entry name" value="Metal-dependent hydrolases"/>
    <property type="match status" value="1"/>
</dbReference>
<evidence type="ECO:0000256" key="1">
    <source>
        <dbReference type="ARBA" id="ARBA00001947"/>
    </source>
</evidence>
<dbReference type="EC" id="3.5.4.4" evidence="4"/>
<evidence type="ECO:0000259" key="12">
    <source>
        <dbReference type="Pfam" id="PF00962"/>
    </source>
</evidence>
<organism evidence="14">
    <name type="scientific">Ampulex compressa</name>
    <name type="common">Emerald cockroach wasp</name>
    <dbReference type="NCBI Taxonomy" id="860918"/>
    <lineage>
        <taxon>Eukaryota</taxon>
        <taxon>Metazoa</taxon>
        <taxon>Ecdysozoa</taxon>
        <taxon>Arthropoda</taxon>
        <taxon>Hexapoda</taxon>
        <taxon>Insecta</taxon>
        <taxon>Pterygota</taxon>
        <taxon>Neoptera</taxon>
        <taxon>Endopterygota</taxon>
        <taxon>Hymenoptera</taxon>
        <taxon>Apocrita</taxon>
        <taxon>Aculeata</taxon>
        <taxon>Apoidea</taxon>
        <taxon>Ampulicidae</taxon>
        <taxon>Ampulicini</taxon>
        <taxon>Ampulex</taxon>
    </lineage>
</organism>
<dbReference type="InterPro" id="IPR006331">
    <property type="entry name" value="ADGF"/>
</dbReference>
<dbReference type="InterPro" id="IPR006330">
    <property type="entry name" value="Ado/ade_deaminase"/>
</dbReference>
<evidence type="ECO:0000256" key="7">
    <source>
        <dbReference type="ARBA" id="ARBA00022723"/>
    </source>
</evidence>
<evidence type="ECO:0000256" key="11">
    <source>
        <dbReference type="SAM" id="SignalP"/>
    </source>
</evidence>
<dbReference type="EMBL" id="KY563447">
    <property type="protein sequence ID" value="ARK19856.1"/>
    <property type="molecule type" value="mRNA"/>
</dbReference>
<reference evidence="14" key="1">
    <citation type="submission" date="2017-02" db="EMBL/GenBank/DDBJ databases">
        <title>Parasitoid Jewel Wasp Mounts Multi-Pronged Neurochemical Attack to Hijack a Host Brain.</title>
        <authorList>
            <person name="Arvidson R.S."/>
            <person name="Kaiser M."/>
            <person name="Libersat F."/>
            <person name="Adams M.E."/>
        </authorList>
    </citation>
    <scope>NUCLEOTIDE SEQUENCE</scope>
    <source>
        <strain evidence="14">74</strain>
    </source>
</reference>